<evidence type="ECO:0000313" key="2">
    <source>
        <dbReference type="Proteomes" id="UP000034753"/>
    </source>
</evidence>
<reference evidence="1 2" key="1">
    <citation type="journal article" date="2015" name="Nature">
        <title>rRNA introns, odd ribosomes, and small enigmatic genomes across a large radiation of phyla.</title>
        <authorList>
            <person name="Brown C.T."/>
            <person name="Hug L.A."/>
            <person name="Thomas B.C."/>
            <person name="Sharon I."/>
            <person name="Castelle C.J."/>
            <person name="Singh A."/>
            <person name="Wilkins M.J."/>
            <person name="Williams K.H."/>
            <person name="Banfield J.F."/>
        </authorList>
    </citation>
    <scope>NUCLEOTIDE SEQUENCE [LARGE SCALE GENOMIC DNA]</scope>
</reference>
<dbReference type="EMBL" id="LCBN01000007">
    <property type="protein sequence ID" value="KKS14129.1"/>
    <property type="molecule type" value="Genomic_DNA"/>
</dbReference>
<protein>
    <submittedName>
        <fullName evidence="1">Uncharacterized protein</fullName>
    </submittedName>
</protein>
<gene>
    <name evidence="1" type="ORF">UU67_C0007G0010</name>
</gene>
<dbReference type="AlphaFoldDB" id="A0A0G0WMZ4"/>
<accession>A0A0G0WMZ4</accession>
<comment type="caution">
    <text evidence="1">The sequence shown here is derived from an EMBL/GenBank/DDBJ whole genome shotgun (WGS) entry which is preliminary data.</text>
</comment>
<sequence length="108" mass="12444">MRNYSIIYSKYIIKHMQTQDRVQKLVTFSPKLYSNAVARANSLGIPFAEYVRYTLIKDVEENSKNLPVVDTETEKRIGQSLKDIEEGRYTTVDPSDEKVLNTILGIKD</sequence>
<proteinExistence type="predicted"/>
<dbReference type="Proteomes" id="UP000034753">
    <property type="component" value="Unassembled WGS sequence"/>
</dbReference>
<evidence type="ECO:0000313" key="1">
    <source>
        <dbReference type="EMBL" id="KKS14129.1"/>
    </source>
</evidence>
<name>A0A0G0WMZ4_9BACT</name>
<organism evidence="1 2">
    <name type="scientific">Candidatus Daviesbacteria bacterium GW2011_GWB1_41_5</name>
    <dbReference type="NCBI Taxonomy" id="1618429"/>
    <lineage>
        <taxon>Bacteria</taxon>
        <taxon>Candidatus Daviesiibacteriota</taxon>
    </lineage>
</organism>